<reference evidence="2" key="1">
    <citation type="submission" date="2022-08" db="EMBL/GenBank/DDBJ databases">
        <authorList>
            <consortium name="DOE Joint Genome Institute"/>
            <person name="Min B."/>
            <person name="Riley R."/>
            <person name="Sierra-Patev S."/>
            <person name="Naranjo-Ortiz M."/>
            <person name="Looney B."/>
            <person name="Konkel Z."/>
            <person name="Slot J.C."/>
            <person name="Sakamoto Y."/>
            <person name="Steenwyk J.L."/>
            <person name="Rokas A."/>
            <person name="Carro J."/>
            <person name="Camarero S."/>
            <person name="Ferreira P."/>
            <person name="Molpeceres G."/>
            <person name="Ruiz-Duenas F.J."/>
            <person name="Serrano A."/>
            <person name="Henrissat B."/>
            <person name="Drula E."/>
            <person name="Hughes K.W."/>
            <person name="Mata J.L."/>
            <person name="Ishikawa N.K."/>
            <person name="Vargas-Isla R."/>
            <person name="Ushijima S."/>
            <person name="Smith C.A."/>
            <person name="Ahrendt S."/>
            <person name="Andreopoulos W."/>
            <person name="He G."/>
            <person name="Labutti K."/>
            <person name="Lipzen A."/>
            <person name="Ng V."/>
            <person name="Sandor L."/>
            <person name="Barry K."/>
            <person name="Martinez A.T."/>
            <person name="Xiao Y."/>
            <person name="Gibbons J.G."/>
            <person name="Terashima K."/>
            <person name="Hibbett D.S."/>
            <person name="Grigoriev I.V."/>
        </authorList>
    </citation>
    <scope>NUCLEOTIDE SEQUENCE</scope>
    <source>
        <strain evidence="2">TFB10827</strain>
    </source>
</reference>
<gene>
    <name evidence="2" type="ORF">F5050DRAFT_1124113</name>
</gene>
<keyword evidence="3" id="KW-1185">Reference proteome</keyword>
<evidence type="ECO:0000313" key="2">
    <source>
        <dbReference type="EMBL" id="KAJ3991611.1"/>
    </source>
</evidence>
<dbReference type="EMBL" id="MU790988">
    <property type="protein sequence ID" value="KAJ3991611.1"/>
    <property type="molecule type" value="Genomic_DNA"/>
</dbReference>
<evidence type="ECO:0000313" key="3">
    <source>
        <dbReference type="Proteomes" id="UP001163828"/>
    </source>
</evidence>
<organism evidence="2 3">
    <name type="scientific">Lentinula boryana</name>
    <dbReference type="NCBI Taxonomy" id="40481"/>
    <lineage>
        <taxon>Eukaryota</taxon>
        <taxon>Fungi</taxon>
        <taxon>Dikarya</taxon>
        <taxon>Basidiomycota</taxon>
        <taxon>Agaricomycotina</taxon>
        <taxon>Agaricomycetes</taxon>
        <taxon>Agaricomycetidae</taxon>
        <taxon>Agaricales</taxon>
        <taxon>Marasmiineae</taxon>
        <taxon>Omphalotaceae</taxon>
        <taxon>Lentinula</taxon>
    </lineage>
</organism>
<sequence length="153" mass="17674">MTACVRYIICCFLSSLHAEVYQQTTTYHYGLSTNLMLLYPVCRLLEVRSISLRSRRSSVPNTEKPFRSFTTFVLMEQGHSIPHNYLFWPLVLLLDVKDSYSFLVRSKVMRIHDLKQTVFYAPVSRDTQNISSIVAYAIDGFKFDDTTIAKTPS</sequence>
<feature type="signal peptide" evidence="1">
    <location>
        <begin position="1"/>
        <end position="18"/>
    </location>
</feature>
<proteinExistence type="predicted"/>
<comment type="caution">
    <text evidence="2">The sequence shown here is derived from an EMBL/GenBank/DDBJ whole genome shotgun (WGS) entry which is preliminary data.</text>
</comment>
<evidence type="ECO:0000256" key="1">
    <source>
        <dbReference type="SAM" id="SignalP"/>
    </source>
</evidence>
<feature type="chain" id="PRO_5047521991" evidence="1">
    <location>
        <begin position="19"/>
        <end position="153"/>
    </location>
</feature>
<dbReference type="Proteomes" id="UP001163828">
    <property type="component" value="Unassembled WGS sequence"/>
</dbReference>
<protein>
    <submittedName>
        <fullName evidence="2">Uncharacterized protein</fullName>
    </submittedName>
</protein>
<name>A0ABQ8PYU7_9AGAR</name>
<accession>A0ABQ8PYU7</accession>
<keyword evidence="1" id="KW-0732">Signal</keyword>